<dbReference type="EMBL" id="JABSTQ010006472">
    <property type="protein sequence ID" value="KAG0437242.1"/>
    <property type="molecule type" value="Genomic_DNA"/>
</dbReference>
<sequence length="133" mass="15224">MLPASAIDSVAQEFEASGRRKKATNYGEFIGELKRIIKIHSIRRRSRGGVRRKSWWDVEVKAARDERRLANQTHRRAIKEGDSGEGEKAWEVYLTSKHKLQDLIQSKITEADQRTLKEIRDSGKAAAENFGDM</sequence>
<gene>
    <name evidence="1" type="ORF">HPB47_017537</name>
</gene>
<evidence type="ECO:0000313" key="1">
    <source>
        <dbReference type="EMBL" id="KAG0437242.1"/>
    </source>
</evidence>
<organism evidence="1 2">
    <name type="scientific">Ixodes persulcatus</name>
    <name type="common">Taiga tick</name>
    <dbReference type="NCBI Taxonomy" id="34615"/>
    <lineage>
        <taxon>Eukaryota</taxon>
        <taxon>Metazoa</taxon>
        <taxon>Ecdysozoa</taxon>
        <taxon>Arthropoda</taxon>
        <taxon>Chelicerata</taxon>
        <taxon>Arachnida</taxon>
        <taxon>Acari</taxon>
        <taxon>Parasitiformes</taxon>
        <taxon>Ixodida</taxon>
        <taxon>Ixodoidea</taxon>
        <taxon>Ixodidae</taxon>
        <taxon>Ixodinae</taxon>
        <taxon>Ixodes</taxon>
    </lineage>
</organism>
<comment type="caution">
    <text evidence="1">The sequence shown here is derived from an EMBL/GenBank/DDBJ whole genome shotgun (WGS) entry which is preliminary data.</text>
</comment>
<evidence type="ECO:0000313" key="2">
    <source>
        <dbReference type="Proteomes" id="UP000805193"/>
    </source>
</evidence>
<dbReference type="Proteomes" id="UP000805193">
    <property type="component" value="Unassembled WGS sequence"/>
</dbReference>
<accession>A0AC60QN78</accession>
<name>A0AC60QN78_IXOPE</name>
<keyword evidence="2" id="KW-1185">Reference proteome</keyword>
<proteinExistence type="predicted"/>
<reference evidence="1 2" key="1">
    <citation type="journal article" date="2020" name="Cell">
        <title>Large-Scale Comparative Analyses of Tick Genomes Elucidate Their Genetic Diversity and Vector Capacities.</title>
        <authorList>
            <consortium name="Tick Genome and Microbiome Consortium (TIGMIC)"/>
            <person name="Jia N."/>
            <person name="Wang J."/>
            <person name="Shi W."/>
            <person name="Du L."/>
            <person name="Sun Y."/>
            <person name="Zhan W."/>
            <person name="Jiang J.F."/>
            <person name="Wang Q."/>
            <person name="Zhang B."/>
            <person name="Ji P."/>
            <person name="Bell-Sakyi L."/>
            <person name="Cui X.M."/>
            <person name="Yuan T.T."/>
            <person name="Jiang B.G."/>
            <person name="Yang W.F."/>
            <person name="Lam T.T."/>
            <person name="Chang Q.C."/>
            <person name="Ding S.J."/>
            <person name="Wang X.J."/>
            <person name="Zhu J.G."/>
            <person name="Ruan X.D."/>
            <person name="Zhao L."/>
            <person name="Wei J.T."/>
            <person name="Ye R.Z."/>
            <person name="Que T.C."/>
            <person name="Du C.H."/>
            <person name="Zhou Y.H."/>
            <person name="Cheng J.X."/>
            <person name="Dai P.F."/>
            <person name="Guo W.B."/>
            <person name="Han X.H."/>
            <person name="Huang E.J."/>
            <person name="Li L.F."/>
            <person name="Wei W."/>
            <person name="Gao Y.C."/>
            <person name="Liu J.Z."/>
            <person name="Shao H.Z."/>
            <person name="Wang X."/>
            <person name="Wang C.C."/>
            <person name="Yang T.C."/>
            <person name="Huo Q.B."/>
            <person name="Li W."/>
            <person name="Chen H.Y."/>
            <person name="Chen S.E."/>
            <person name="Zhou L.G."/>
            <person name="Ni X.B."/>
            <person name="Tian J.H."/>
            <person name="Sheng Y."/>
            <person name="Liu T."/>
            <person name="Pan Y.S."/>
            <person name="Xia L.Y."/>
            <person name="Li J."/>
            <person name="Zhao F."/>
            <person name="Cao W.C."/>
        </authorList>
    </citation>
    <scope>NUCLEOTIDE SEQUENCE [LARGE SCALE GENOMIC DNA]</scope>
    <source>
        <strain evidence="1">Iper-2018</strain>
    </source>
</reference>
<protein>
    <submittedName>
        <fullName evidence="1">Uncharacterized protein</fullName>
    </submittedName>
</protein>